<dbReference type="InterPro" id="IPR008918">
    <property type="entry name" value="HhH2"/>
</dbReference>
<evidence type="ECO:0000256" key="8">
    <source>
        <dbReference type="ARBA" id="ARBA00022839"/>
    </source>
</evidence>
<keyword evidence="12" id="KW-0234">DNA repair</keyword>
<evidence type="ECO:0000256" key="12">
    <source>
        <dbReference type="ARBA" id="ARBA00023204"/>
    </source>
</evidence>
<dbReference type="InterPro" id="IPR029060">
    <property type="entry name" value="PIN-like_dom_sf"/>
</dbReference>
<feature type="region of interest" description="Disordered" evidence="14">
    <location>
        <begin position="341"/>
        <end position="376"/>
    </location>
</feature>
<evidence type="ECO:0000256" key="6">
    <source>
        <dbReference type="ARBA" id="ARBA00022763"/>
    </source>
</evidence>
<dbReference type="GO" id="GO:0006281">
    <property type="term" value="P:DNA repair"/>
    <property type="evidence" value="ECO:0007669"/>
    <property type="project" value="UniProtKB-KW"/>
</dbReference>
<feature type="region of interest" description="Disordered" evidence="14">
    <location>
        <begin position="762"/>
        <end position="809"/>
    </location>
</feature>
<evidence type="ECO:0000256" key="14">
    <source>
        <dbReference type="SAM" id="MobiDB-lite"/>
    </source>
</evidence>
<dbReference type="PROSITE" id="PS00842">
    <property type="entry name" value="XPG_2"/>
    <property type="match status" value="1"/>
</dbReference>
<feature type="compositionally biased region" description="Low complexity" evidence="14">
    <location>
        <begin position="630"/>
        <end position="647"/>
    </location>
</feature>
<evidence type="ECO:0000256" key="4">
    <source>
        <dbReference type="ARBA" id="ARBA00022722"/>
    </source>
</evidence>
<keyword evidence="18" id="KW-1185">Reference proteome</keyword>
<comment type="cofactor">
    <cofactor evidence="1">
        <name>Mg(2+)</name>
        <dbReference type="ChEBI" id="CHEBI:18420"/>
    </cofactor>
</comment>
<dbReference type="InterPro" id="IPR019974">
    <property type="entry name" value="XPG_CS"/>
</dbReference>
<dbReference type="GO" id="GO:0035312">
    <property type="term" value="F:5'-3' DNA exonuclease activity"/>
    <property type="evidence" value="ECO:0007669"/>
    <property type="project" value="InterPro"/>
</dbReference>
<evidence type="ECO:0000256" key="3">
    <source>
        <dbReference type="ARBA" id="ARBA00010563"/>
    </source>
</evidence>
<dbReference type="SMART" id="SM00485">
    <property type="entry name" value="XPGN"/>
    <property type="match status" value="1"/>
</dbReference>
<evidence type="ECO:0000256" key="11">
    <source>
        <dbReference type="ARBA" id="ARBA00023125"/>
    </source>
</evidence>
<dbReference type="PROSITE" id="PS00841">
    <property type="entry name" value="XPG_1"/>
    <property type="match status" value="1"/>
</dbReference>
<dbReference type="InterPro" id="IPR036279">
    <property type="entry name" value="5-3_exonuclease_C_sf"/>
</dbReference>
<dbReference type="SMART" id="SM00279">
    <property type="entry name" value="HhH2"/>
    <property type="match status" value="1"/>
</dbReference>
<keyword evidence="11" id="KW-0238">DNA-binding</keyword>
<keyword evidence="9" id="KW-0460">Magnesium</keyword>
<accession>A0A6A6P7B7</accession>
<evidence type="ECO:0000259" key="15">
    <source>
        <dbReference type="SMART" id="SM00484"/>
    </source>
</evidence>
<keyword evidence="6" id="KW-0227">DNA damage</keyword>
<dbReference type="PRINTS" id="PR00853">
    <property type="entry name" value="XPGRADSUPER"/>
</dbReference>
<keyword evidence="4" id="KW-0540">Nuclease</keyword>
<dbReference type="SMART" id="SM00484">
    <property type="entry name" value="XPGI"/>
    <property type="match status" value="1"/>
</dbReference>
<proteinExistence type="inferred from homology"/>
<dbReference type="Pfam" id="PF00867">
    <property type="entry name" value="XPG_I"/>
    <property type="match status" value="1"/>
</dbReference>
<dbReference type="PANTHER" id="PTHR11081:SF65">
    <property type="entry name" value="DNA DAMAGE-INDUCIBLE PROTEIN DIN7-RELATED"/>
    <property type="match status" value="1"/>
</dbReference>
<keyword evidence="10" id="KW-0267">Excision nuclease</keyword>
<evidence type="ECO:0000256" key="1">
    <source>
        <dbReference type="ARBA" id="ARBA00001946"/>
    </source>
</evidence>
<feature type="domain" description="XPG-I" evidence="15">
    <location>
        <begin position="138"/>
        <end position="208"/>
    </location>
</feature>
<dbReference type="OrthoDB" id="26491at2759"/>
<reference evidence="17" key="1">
    <citation type="journal article" date="2020" name="Stud. Mycol.">
        <title>101 Dothideomycetes genomes: a test case for predicting lifestyles and emergence of pathogens.</title>
        <authorList>
            <person name="Haridas S."/>
            <person name="Albert R."/>
            <person name="Binder M."/>
            <person name="Bloem J."/>
            <person name="Labutti K."/>
            <person name="Salamov A."/>
            <person name="Andreopoulos B."/>
            <person name="Baker S."/>
            <person name="Barry K."/>
            <person name="Bills G."/>
            <person name="Bluhm B."/>
            <person name="Cannon C."/>
            <person name="Castanera R."/>
            <person name="Culley D."/>
            <person name="Daum C."/>
            <person name="Ezra D."/>
            <person name="Gonzalez J."/>
            <person name="Henrissat B."/>
            <person name="Kuo A."/>
            <person name="Liang C."/>
            <person name="Lipzen A."/>
            <person name="Lutzoni F."/>
            <person name="Magnuson J."/>
            <person name="Mondo S."/>
            <person name="Nolan M."/>
            <person name="Ohm R."/>
            <person name="Pangilinan J."/>
            <person name="Park H.-J."/>
            <person name="Ramirez L."/>
            <person name="Alfaro M."/>
            <person name="Sun H."/>
            <person name="Tritt A."/>
            <person name="Yoshinaga Y."/>
            <person name="Zwiers L.-H."/>
            <person name="Turgeon B."/>
            <person name="Goodwin S."/>
            <person name="Spatafora J."/>
            <person name="Crous P."/>
            <person name="Grigoriev I."/>
        </authorList>
    </citation>
    <scope>NUCLEOTIDE SEQUENCE</scope>
    <source>
        <strain evidence="17">ATCC 16933</strain>
    </source>
</reference>
<organism evidence="17 18">
    <name type="scientific">Lineolata rhizophorae</name>
    <dbReference type="NCBI Taxonomy" id="578093"/>
    <lineage>
        <taxon>Eukaryota</taxon>
        <taxon>Fungi</taxon>
        <taxon>Dikarya</taxon>
        <taxon>Ascomycota</taxon>
        <taxon>Pezizomycotina</taxon>
        <taxon>Dothideomycetes</taxon>
        <taxon>Dothideomycetes incertae sedis</taxon>
        <taxon>Lineolatales</taxon>
        <taxon>Lineolataceae</taxon>
        <taxon>Lineolata</taxon>
    </lineage>
</organism>
<feature type="compositionally biased region" description="Polar residues" evidence="14">
    <location>
        <begin position="424"/>
        <end position="436"/>
    </location>
</feature>
<feature type="compositionally biased region" description="Low complexity" evidence="14">
    <location>
        <begin position="563"/>
        <end position="577"/>
    </location>
</feature>
<dbReference type="SUPFAM" id="SSF47807">
    <property type="entry name" value="5' to 3' exonuclease, C-terminal subdomain"/>
    <property type="match status" value="1"/>
</dbReference>
<dbReference type="GO" id="GO:0017108">
    <property type="term" value="F:5'-flap endonuclease activity"/>
    <property type="evidence" value="ECO:0007669"/>
    <property type="project" value="TreeGrafter"/>
</dbReference>
<dbReference type="PANTHER" id="PTHR11081">
    <property type="entry name" value="FLAP ENDONUCLEASE FAMILY MEMBER"/>
    <property type="match status" value="1"/>
</dbReference>
<dbReference type="Gene3D" id="3.40.50.1010">
    <property type="entry name" value="5'-nuclease"/>
    <property type="match status" value="1"/>
</dbReference>
<dbReference type="InterPro" id="IPR037315">
    <property type="entry name" value="EXO1_H3TH"/>
</dbReference>
<dbReference type="CDD" id="cd09908">
    <property type="entry name" value="H3TH_EXO1"/>
    <property type="match status" value="1"/>
</dbReference>
<dbReference type="GO" id="GO:0003677">
    <property type="term" value="F:DNA binding"/>
    <property type="evidence" value="ECO:0007669"/>
    <property type="project" value="UniProtKB-KW"/>
</dbReference>
<feature type="compositionally biased region" description="Polar residues" evidence="14">
    <location>
        <begin position="462"/>
        <end position="478"/>
    </location>
</feature>
<dbReference type="InterPro" id="IPR044752">
    <property type="entry name" value="PIN-like_EXO1"/>
</dbReference>
<evidence type="ECO:0000259" key="16">
    <source>
        <dbReference type="SMART" id="SM00485"/>
    </source>
</evidence>
<dbReference type="InterPro" id="IPR006085">
    <property type="entry name" value="XPG_DNA_repair_N"/>
</dbReference>
<name>A0A6A6P7B7_9PEZI</name>
<dbReference type="Pfam" id="PF00752">
    <property type="entry name" value="XPG_N"/>
    <property type="match status" value="1"/>
</dbReference>
<sequence>MGISGLLPLLKSIHKPCNLKEFSGQTIGVDAYGWLHRGLLPCAIDIALGKENTKYVDYAMGRVRMLVHFGIRPYIVFDGDYLPSKAGTEKSRADSRSKRRTTGLELLNLGKRGQAYAELAKSVDVTPEMARRLIDALRRANIDYVVAPYEADSQLVYLERQGLTQGTLSEDSDLLVFGAKCLITKLDQYGDCVAINRRDFTACREISLVGWSDEQFRRMAILSGCDYLPSVTNMGLKTAYRMLRKYKSVEGVIRALRFEGKSKVPSDYLQSFHQAEMTFLYQWVFCPRSNQLVNFHDPGEKDINKMPFIGQLVQQDIAIGVARGELHPHTKEPLWELPSVTGSASRSFVPGRRATTVSQSGQHSESKRPTSIQTFFKPKRIPLAELDPNALGLSNSQQGSRSWTAEAAPSLPDMQTPRAHTGLDWSSSQRTISESLPTHRPTAPPMKRQRLCSDQDPGTPARRSSSITAASPFFSTPATDPELVTSAKGSRRSSRRSEVEVWLDDSTEDPKAGPTDIGPGGSISTAESLVSCAERTATDGHSTQAEEQKEATESLMTASKMESQSSHTSLLSSKVSTPATSFGSDGEVLEDSSTSCSAGPISIELLRSTFSYHARKSSLGDLTNYQSYQRSRSHSSIQSLSSARLTSRNPHPNDQSASSSREFQGPGPAKSAIGDDIAEPLSNNRVEPSCKDPGQEETEYISAVPNSPDLLDVANKSSCRSSVEPNVVIPASDDNLMAATESEKSVAVAPNVSWLSEEFAGSRRIGKPKGSEDLLVPDSEVEGDSSDDERDSPKSGPSLSLASFAYVPR</sequence>
<evidence type="ECO:0000256" key="5">
    <source>
        <dbReference type="ARBA" id="ARBA00022723"/>
    </source>
</evidence>
<feature type="domain" description="XPG N-terminal" evidence="16">
    <location>
        <begin position="1"/>
        <end position="99"/>
    </location>
</feature>
<dbReference type="FunFam" id="3.40.50.1010:FF:000002">
    <property type="entry name" value="Exonuclease 1, putative"/>
    <property type="match status" value="1"/>
</dbReference>
<dbReference type="InterPro" id="IPR006086">
    <property type="entry name" value="XPG-I_dom"/>
</dbReference>
<dbReference type="Proteomes" id="UP000799766">
    <property type="component" value="Unassembled WGS sequence"/>
</dbReference>
<dbReference type="InterPro" id="IPR006084">
    <property type="entry name" value="XPG/Rad2"/>
</dbReference>
<comment type="similarity">
    <text evidence="3">Belongs to the XPG/RAD2 endonuclease family. EXO1 subfamily.</text>
</comment>
<dbReference type="GO" id="GO:0046872">
    <property type="term" value="F:metal ion binding"/>
    <property type="evidence" value="ECO:0007669"/>
    <property type="project" value="UniProtKB-KW"/>
</dbReference>
<dbReference type="EMBL" id="MU001675">
    <property type="protein sequence ID" value="KAF2459642.1"/>
    <property type="molecule type" value="Genomic_DNA"/>
</dbReference>
<dbReference type="SUPFAM" id="SSF88723">
    <property type="entry name" value="PIN domain-like"/>
    <property type="match status" value="1"/>
</dbReference>
<comment type="subcellular location">
    <subcellularLocation>
        <location evidence="2">Nucleus</location>
    </subcellularLocation>
</comment>
<feature type="compositionally biased region" description="Acidic residues" evidence="14">
    <location>
        <begin position="779"/>
        <end position="790"/>
    </location>
</feature>
<dbReference type="CDD" id="cd09857">
    <property type="entry name" value="PIN_EXO1"/>
    <property type="match status" value="1"/>
</dbReference>
<feature type="region of interest" description="Disordered" evidence="14">
    <location>
        <begin position="389"/>
        <end position="597"/>
    </location>
</feature>
<keyword evidence="8" id="KW-0269">Exonuclease</keyword>
<feature type="compositionally biased region" description="Polar residues" evidence="14">
    <location>
        <begin position="355"/>
        <end position="374"/>
    </location>
</feature>
<keyword evidence="5" id="KW-0479">Metal-binding</keyword>
<evidence type="ECO:0000313" key="17">
    <source>
        <dbReference type="EMBL" id="KAF2459642.1"/>
    </source>
</evidence>
<protein>
    <submittedName>
        <fullName evidence="17">Uncharacterized protein</fullName>
    </submittedName>
</protein>
<dbReference type="FunFam" id="1.10.150.20:FF:000011">
    <property type="entry name" value="exonuclease 1"/>
    <property type="match status" value="1"/>
</dbReference>
<feature type="compositionally biased region" description="Polar residues" evidence="14">
    <location>
        <begin position="648"/>
        <end position="662"/>
    </location>
</feature>
<dbReference type="Gene3D" id="1.10.150.20">
    <property type="entry name" value="5' to 3' exonuclease, C-terminal subdomain"/>
    <property type="match status" value="1"/>
</dbReference>
<evidence type="ECO:0000256" key="2">
    <source>
        <dbReference type="ARBA" id="ARBA00004123"/>
    </source>
</evidence>
<keyword evidence="13" id="KW-0539">Nucleus</keyword>
<dbReference type="AlphaFoldDB" id="A0A6A6P7B7"/>
<gene>
    <name evidence="17" type="ORF">BDY21DRAFT_194417</name>
</gene>
<evidence type="ECO:0000313" key="18">
    <source>
        <dbReference type="Proteomes" id="UP000799766"/>
    </source>
</evidence>
<evidence type="ECO:0000256" key="13">
    <source>
        <dbReference type="ARBA" id="ARBA00023242"/>
    </source>
</evidence>
<evidence type="ECO:0000256" key="10">
    <source>
        <dbReference type="ARBA" id="ARBA00022881"/>
    </source>
</evidence>
<feature type="compositionally biased region" description="Polar residues" evidence="14">
    <location>
        <begin position="392"/>
        <end position="403"/>
    </location>
</feature>
<keyword evidence="7" id="KW-0378">Hydrolase</keyword>
<evidence type="ECO:0000256" key="9">
    <source>
        <dbReference type="ARBA" id="ARBA00022842"/>
    </source>
</evidence>
<dbReference type="GO" id="GO:0005634">
    <property type="term" value="C:nucleus"/>
    <property type="evidence" value="ECO:0007669"/>
    <property type="project" value="UniProtKB-SubCell"/>
</dbReference>
<feature type="region of interest" description="Disordered" evidence="14">
    <location>
        <begin position="630"/>
        <end position="721"/>
    </location>
</feature>
<evidence type="ECO:0000256" key="7">
    <source>
        <dbReference type="ARBA" id="ARBA00022801"/>
    </source>
</evidence>